<dbReference type="Pfam" id="PF01041">
    <property type="entry name" value="DegT_DnrJ_EryC1"/>
    <property type="match status" value="1"/>
</dbReference>
<organism evidence="2 3">
    <name type="scientific">Vitrella brassicaformis (strain CCMP3155)</name>
    <dbReference type="NCBI Taxonomy" id="1169540"/>
    <lineage>
        <taxon>Eukaryota</taxon>
        <taxon>Sar</taxon>
        <taxon>Alveolata</taxon>
        <taxon>Colpodellida</taxon>
        <taxon>Vitrellaceae</taxon>
        <taxon>Vitrella</taxon>
    </lineage>
</organism>
<protein>
    <recommendedName>
        <fullName evidence="4">DegT/DnrJ/EryC1/StrS aminotransferase family protein</fullName>
    </recommendedName>
</protein>
<dbReference type="OMA" id="NTLWAYL"/>
<dbReference type="SUPFAM" id="SSF53383">
    <property type="entry name" value="PLP-dependent transferases"/>
    <property type="match status" value="1"/>
</dbReference>
<gene>
    <name evidence="2" type="ORF">Vbra_19946</name>
</gene>
<dbReference type="GO" id="GO:0030170">
    <property type="term" value="F:pyridoxal phosphate binding"/>
    <property type="evidence" value="ECO:0007669"/>
    <property type="project" value="TreeGrafter"/>
</dbReference>
<name>A0A0G4H8V6_VITBC</name>
<dbReference type="PANTHER" id="PTHR30244:SF34">
    <property type="entry name" value="DTDP-4-AMINO-4,6-DIDEOXYGALACTOSE TRANSAMINASE"/>
    <property type="match status" value="1"/>
</dbReference>
<dbReference type="OrthoDB" id="283814at2759"/>
<dbReference type="GO" id="GO:0000271">
    <property type="term" value="P:polysaccharide biosynthetic process"/>
    <property type="evidence" value="ECO:0007669"/>
    <property type="project" value="TreeGrafter"/>
</dbReference>
<dbReference type="GO" id="GO:0008483">
    <property type="term" value="F:transaminase activity"/>
    <property type="evidence" value="ECO:0007669"/>
    <property type="project" value="TreeGrafter"/>
</dbReference>
<evidence type="ECO:0000313" key="2">
    <source>
        <dbReference type="EMBL" id="CEM40134.1"/>
    </source>
</evidence>
<dbReference type="Gene3D" id="3.90.1150.10">
    <property type="entry name" value="Aspartate Aminotransferase, domain 1"/>
    <property type="match status" value="1"/>
</dbReference>
<dbReference type="EMBL" id="CDMY01001064">
    <property type="protein sequence ID" value="CEM40134.1"/>
    <property type="molecule type" value="Genomic_DNA"/>
</dbReference>
<keyword evidence="3" id="KW-1185">Reference proteome</keyword>
<dbReference type="VEuPathDB" id="CryptoDB:Vbra_19946"/>
<dbReference type="InterPro" id="IPR015424">
    <property type="entry name" value="PyrdxlP-dep_Trfase"/>
</dbReference>
<dbReference type="InterPro" id="IPR000653">
    <property type="entry name" value="DegT/StrS_aminotransferase"/>
</dbReference>
<evidence type="ECO:0008006" key="4">
    <source>
        <dbReference type="Google" id="ProtNLM"/>
    </source>
</evidence>
<dbReference type="PANTHER" id="PTHR30244">
    <property type="entry name" value="TRANSAMINASE"/>
    <property type="match status" value="1"/>
</dbReference>
<evidence type="ECO:0000256" key="1">
    <source>
        <dbReference type="SAM" id="MobiDB-lite"/>
    </source>
</evidence>
<evidence type="ECO:0000313" key="3">
    <source>
        <dbReference type="Proteomes" id="UP000041254"/>
    </source>
</evidence>
<dbReference type="Proteomes" id="UP000041254">
    <property type="component" value="Unassembled WGS sequence"/>
</dbReference>
<dbReference type="AlphaFoldDB" id="A0A0G4H8V6"/>
<sequence>MLPSTGDDAAADSAHNHPSDGDAPASSAEDIESLEHFYFILSGYRLVPTHPLSVDLSIPSALCILHRTLPSGSWGSEKEAARVEQEVVDLWLGQARSRSDPPDVPVAAAVGPPAASPPLPSRQSFSGVVCHSARAGLDLFLTAMRGRRPTEDSGIAVGGPYVDRNEVLISAVSIPDIARILRYHGCVPVPIDLDVRTAQMTPQAVEAAISPRTWALFVTHIYGRFNPVDPFADIADKHRLCLIEDCAEAFAGTEYTGHPRSDVALFSFGTIKTQTALGGALVRFRDPDVAQGARQLRMEWPVQSTVRYRRKVLLVLVILVLQKPNGSRLLLSLVRALGLDHRPLFIDLLRNFKAGGEMDRLQQFRLRPCLGLLRALKYRLQYWDPTAFDNDMNKLRVFTRGLESHGIGVPGSAAHTVNFWLYPIICPPHVHPKRMERALEAYGVFASLGSTQLTLIHPPATGSYPRPTNADALMKQVLYLPVHRHVSEEQLRVMSRAVVHAFSALAQPQPRARL</sequence>
<dbReference type="InterPro" id="IPR015422">
    <property type="entry name" value="PyrdxlP-dep_Trfase_small"/>
</dbReference>
<accession>A0A0G4H8V6</accession>
<feature type="region of interest" description="Disordered" evidence="1">
    <location>
        <begin position="1"/>
        <end position="27"/>
    </location>
</feature>
<proteinExistence type="predicted"/>
<dbReference type="InterPro" id="IPR015421">
    <property type="entry name" value="PyrdxlP-dep_Trfase_major"/>
</dbReference>
<dbReference type="STRING" id="1169540.A0A0G4H8V6"/>
<dbReference type="InParanoid" id="A0A0G4H8V6"/>
<reference evidence="2 3" key="1">
    <citation type="submission" date="2014-11" db="EMBL/GenBank/DDBJ databases">
        <authorList>
            <person name="Zhu J."/>
            <person name="Qi W."/>
            <person name="Song R."/>
        </authorList>
    </citation>
    <scope>NUCLEOTIDE SEQUENCE [LARGE SCALE GENOMIC DNA]</scope>
</reference>
<dbReference type="Gene3D" id="3.40.640.10">
    <property type="entry name" value="Type I PLP-dependent aspartate aminotransferase-like (Major domain)"/>
    <property type="match status" value="1"/>
</dbReference>